<keyword evidence="3" id="KW-0949">S-adenosyl-L-methionine</keyword>
<dbReference type="InterPro" id="IPR029063">
    <property type="entry name" value="SAM-dependent_MTases_sf"/>
</dbReference>
<keyword evidence="1" id="KW-0489">Methyltransferase</keyword>
<evidence type="ECO:0000313" key="5">
    <source>
        <dbReference type="Proteomes" id="UP001146469"/>
    </source>
</evidence>
<evidence type="ECO:0000256" key="2">
    <source>
        <dbReference type="ARBA" id="ARBA00022679"/>
    </source>
</evidence>
<dbReference type="InterPro" id="IPR002935">
    <property type="entry name" value="SAM_O-MeTrfase"/>
</dbReference>
<dbReference type="Pfam" id="PF01596">
    <property type="entry name" value="Methyltransf_3"/>
    <property type="match status" value="1"/>
</dbReference>
<keyword evidence="2" id="KW-0808">Transferase</keyword>
<sequence>MNAASSSPIEAIREYVRATTEPDEVTTAAVEAAEEFGLLTPDAMTAEFLEFIATRAGANAAAQGHTPTGIIVSPASGVIGLHLFKGLSAAQVEGHLTCIEPEVQHQQLAKQAFANAGQRPNTFRFLPSAPLDVIRRLANDSYDIAVAEAATEEFTAIVESTLPALRTGGVLILLDSLMDGLVGDESHTDRQTMRAREADQFFRELDNAKISRLPLGAGATLITKTS</sequence>
<name>A0A9X3LL57_9CORY</name>
<dbReference type="AlphaFoldDB" id="A0A9X3LL57"/>
<organism evidence="4 5">
    <name type="scientific">Corynebacterium evansiae</name>
    <dbReference type="NCBI Taxonomy" id="2913499"/>
    <lineage>
        <taxon>Bacteria</taxon>
        <taxon>Bacillati</taxon>
        <taxon>Actinomycetota</taxon>
        <taxon>Actinomycetes</taxon>
        <taxon>Mycobacteriales</taxon>
        <taxon>Corynebacteriaceae</taxon>
        <taxon>Corynebacterium</taxon>
    </lineage>
</organism>
<comment type="caution">
    <text evidence="4">The sequence shown here is derived from an EMBL/GenBank/DDBJ whole genome shotgun (WGS) entry which is preliminary data.</text>
</comment>
<accession>A0A9X3LL57</accession>
<dbReference type="SUPFAM" id="SSF53335">
    <property type="entry name" value="S-adenosyl-L-methionine-dependent methyltransferases"/>
    <property type="match status" value="1"/>
</dbReference>
<evidence type="ECO:0000256" key="1">
    <source>
        <dbReference type="ARBA" id="ARBA00022603"/>
    </source>
</evidence>
<dbReference type="GO" id="GO:0008171">
    <property type="term" value="F:O-methyltransferase activity"/>
    <property type="evidence" value="ECO:0007669"/>
    <property type="project" value="InterPro"/>
</dbReference>
<dbReference type="GO" id="GO:0032259">
    <property type="term" value="P:methylation"/>
    <property type="evidence" value="ECO:0007669"/>
    <property type="project" value="UniProtKB-KW"/>
</dbReference>
<reference evidence="4" key="1">
    <citation type="submission" date="2022-02" db="EMBL/GenBank/DDBJ databases">
        <title>Corynebacterium sp. from urogenital microbiome.</title>
        <authorList>
            <person name="Cappelli E.A."/>
            <person name="Ribeiro T.G."/>
            <person name="Peixe L."/>
        </authorList>
    </citation>
    <scope>NUCLEOTIDE SEQUENCE</scope>
    <source>
        <strain evidence="4">C8Ua_174</strain>
    </source>
</reference>
<protein>
    <submittedName>
        <fullName evidence="4">O-methyltransferase</fullName>
    </submittedName>
</protein>
<gene>
    <name evidence="4" type="ORF">L8V00_04190</name>
</gene>
<proteinExistence type="predicted"/>
<dbReference type="Proteomes" id="UP001146469">
    <property type="component" value="Unassembled WGS sequence"/>
</dbReference>
<keyword evidence="5" id="KW-1185">Reference proteome</keyword>
<evidence type="ECO:0000256" key="3">
    <source>
        <dbReference type="ARBA" id="ARBA00022691"/>
    </source>
</evidence>
<dbReference type="EMBL" id="JAKMUT010000003">
    <property type="protein sequence ID" value="MCZ9289409.1"/>
    <property type="molecule type" value="Genomic_DNA"/>
</dbReference>
<dbReference type="Gene3D" id="3.40.50.150">
    <property type="entry name" value="Vaccinia Virus protein VP39"/>
    <property type="match status" value="1"/>
</dbReference>
<dbReference type="RefSeq" id="WP_035005599.1">
    <property type="nucleotide sequence ID" value="NZ_JAKMUT010000003.1"/>
</dbReference>
<evidence type="ECO:0000313" key="4">
    <source>
        <dbReference type="EMBL" id="MCZ9289409.1"/>
    </source>
</evidence>